<keyword evidence="3" id="KW-1185">Reference proteome</keyword>
<reference evidence="2 3" key="1">
    <citation type="submission" date="2023-10" db="EMBL/GenBank/DDBJ databases">
        <title>Draft genome sequence of Xylaria bambusicola isolate GMP-LS, the root and basal stem rot pathogen of sugarcane in Indonesia.</title>
        <authorList>
            <person name="Selvaraj P."/>
            <person name="Muralishankar V."/>
            <person name="Muruganantham S."/>
            <person name="Sp S."/>
            <person name="Haryani S."/>
            <person name="Lau K.J.X."/>
            <person name="Naqvi N.I."/>
        </authorList>
    </citation>
    <scope>NUCLEOTIDE SEQUENCE [LARGE SCALE GENOMIC DNA]</scope>
    <source>
        <strain evidence="2">GMP-LS</strain>
    </source>
</reference>
<feature type="region of interest" description="Disordered" evidence="1">
    <location>
        <begin position="36"/>
        <end position="115"/>
    </location>
</feature>
<evidence type="ECO:0000313" key="2">
    <source>
        <dbReference type="EMBL" id="KAK5626100.1"/>
    </source>
</evidence>
<evidence type="ECO:0000313" key="3">
    <source>
        <dbReference type="Proteomes" id="UP001305414"/>
    </source>
</evidence>
<accession>A0AAN7U5G9</accession>
<evidence type="ECO:0000256" key="1">
    <source>
        <dbReference type="SAM" id="MobiDB-lite"/>
    </source>
</evidence>
<protein>
    <submittedName>
        <fullName evidence="2">Uncharacterized protein</fullName>
    </submittedName>
</protein>
<sequence>MILQGSQFWSMFYQGTPAENFPCIRDLPTLRPESIAQNTPLDADGHSSDDDDRSGGQGGREGRRRPGGGGGGGGGTTRGHGGFTGRRQGPAPRQTTTPWEDANYWNQNNQTQGPGGSWWRSATMCARCASLSGEPVCSKCGVDIIHLTPVRDPEAELSHIKHTLVDDTSIGSPNKRHRTILETEFQIKQLRDILRSREVMLRDEDSMDSMGPEFQTLPSLLRGEISAF</sequence>
<comment type="caution">
    <text evidence="2">The sequence shown here is derived from an EMBL/GenBank/DDBJ whole genome shotgun (WGS) entry which is preliminary data.</text>
</comment>
<dbReference type="Proteomes" id="UP001305414">
    <property type="component" value="Unassembled WGS sequence"/>
</dbReference>
<dbReference type="AlphaFoldDB" id="A0AAN7U5G9"/>
<feature type="compositionally biased region" description="Polar residues" evidence="1">
    <location>
        <begin position="93"/>
        <end position="112"/>
    </location>
</feature>
<organism evidence="2 3">
    <name type="scientific">Xylaria bambusicola</name>
    <dbReference type="NCBI Taxonomy" id="326684"/>
    <lineage>
        <taxon>Eukaryota</taxon>
        <taxon>Fungi</taxon>
        <taxon>Dikarya</taxon>
        <taxon>Ascomycota</taxon>
        <taxon>Pezizomycotina</taxon>
        <taxon>Sordariomycetes</taxon>
        <taxon>Xylariomycetidae</taxon>
        <taxon>Xylariales</taxon>
        <taxon>Xylariaceae</taxon>
        <taxon>Xylaria</taxon>
    </lineage>
</organism>
<gene>
    <name evidence="2" type="ORF">RRF57_001815</name>
</gene>
<name>A0AAN7U5G9_9PEZI</name>
<feature type="compositionally biased region" description="Gly residues" evidence="1">
    <location>
        <begin position="67"/>
        <end position="84"/>
    </location>
</feature>
<proteinExistence type="predicted"/>
<dbReference type="EMBL" id="JAWHQM010000003">
    <property type="protein sequence ID" value="KAK5626100.1"/>
    <property type="molecule type" value="Genomic_DNA"/>
</dbReference>